<dbReference type="STRING" id="1123029.SAMN02745172_01731"/>
<keyword evidence="2" id="KW-1185">Reference proteome</keyword>
<name>A0A1M7ZI41_9HYPH</name>
<dbReference type="EMBL" id="FRXO01000003">
    <property type="protein sequence ID" value="SHO64492.1"/>
    <property type="molecule type" value="Genomic_DNA"/>
</dbReference>
<evidence type="ECO:0000313" key="1">
    <source>
        <dbReference type="EMBL" id="SHO64492.1"/>
    </source>
</evidence>
<dbReference type="Proteomes" id="UP000186406">
    <property type="component" value="Unassembled WGS sequence"/>
</dbReference>
<proteinExistence type="predicted"/>
<accession>A0A1M7ZI41</accession>
<evidence type="ECO:0000313" key="2">
    <source>
        <dbReference type="Proteomes" id="UP000186406"/>
    </source>
</evidence>
<organism evidence="1 2">
    <name type="scientific">Pseudoxanthobacter soli DSM 19599</name>
    <dbReference type="NCBI Taxonomy" id="1123029"/>
    <lineage>
        <taxon>Bacteria</taxon>
        <taxon>Pseudomonadati</taxon>
        <taxon>Pseudomonadota</taxon>
        <taxon>Alphaproteobacteria</taxon>
        <taxon>Hyphomicrobiales</taxon>
        <taxon>Segnochrobactraceae</taxon>
        <taxon>Pseudoxanthobacter</taxon>
    </lineage>
</organism>
<protein>
    <submittedName>
        <fullName evidence="1">Uncharacterized protein</fullName>
    </submittedName>
</protein>
<gene>
    <name evidence="1" type="ORF">SAMN02745172_01731</name>
</gene>
<sequence>MSACDARKSDRLFAFRRLQRQTGGAAVPDGILGRLPQEAVDAAADSGYEPLNGQGHTR</sequence>
<reference evidence="1 2" key="1">
    <citation type="submission" date="2016-12" db="EMBL/GenBank/DDBJ databases">
        <authorList>
            <person name="Song W.-J."/>
            <person name="Kurnit D.M."/>
        </authorList>
    </citation>
    <scope>NUCLEOTIDE SEQUENCE [LARGE SCALE GENOMIC DNA]</scope>
    <source>
        <strain evidence="1 2">DSM 19599</strain>
    </source>
</reference>
<dbReference type="RefSeq" id="WP_175563658.1">
    <property type="nucleotide sequence ID" value="NZ_FRXO01000003.1"/>
</dbReference>
<dbReference type="AlphaFoldDB" id="A0A1M7ZI41"/>